<proteinExistence type="predicted"/>
<comment type="caution">
    <text evidence="2">The sequence shown here is derived from an EMBL/GenBank/DDBJ whole genome shotgun (WGS) entry which is preliminary data.</text>
</comment>
<dbReference type="SUPFAM" id="SSF52821">
    <property type="entry name" value="Rhodanese/Cell cycle control phosphatase"/>
    <property type="match status" value="1"/>
</dbReference>
<dbReference type="OrthoDB" id="9791096at2"/>
<dbReference type="EMBL" id="QPII01000004">
    <property type="protein sequence ID" value="RCV90003.1"/>
    <property type="molecule type" value="Genomic_DNA"/>
</dbReference>
<evidence type="ECO:0000259" key="1">
    <source>
        <dbReference type="PROSITE" id="PS50206"/>
    </source>
</evidence>
<dbReference type="Proteomes" id="UP000252405">
    <property type="component" value="Unassembled WGS sequence"/>
</dbReference>
<dbReference type="InterPro" id="IPR036873">
    <property type="entry name" value="Rhodanese-like_dom_sf"/>
</dbReference>
<dbReference type="Gene3D" id="3.40.250.10">
    <property type="entry name" value="Rhodanese-like domain"/>
    <property type="match status" value="1"/>
</dbReference>
<dbReference type="SMART" id="SM00450">
    <property type="entry name" value="RHOD"/>
    <property type="match status" value="1"/>
</dbReference>
<accession>A0A368U4Q1</accession>
<dbReference type="Pfam" id="PF00581">
    <property type="entry name" value="Rhodanese"/>
    <property type="match status" value="1"/>
</dbReference>
<dbReference type="PANTHER" id="PTHR43031">
    <property type="entry name" value="FAD-DEPENDENT OXIDOREDUCTASE"/>
    <property type="match status" value="1"/>
</dbReference>
<evidence type="ECO:0000313" key="3">
    <source>
        <dbReference type="Proteomes" id="UP000252405"/>
    </source>
</evidence>
<dbReference type="InterPro" id="IPR050229">
    <property type="entry name" value="GlpE_sulfurtransferase"/>
</dbReference>
<dbReference type="AlphaFoldDB" id="A0A368U4Q1"/>
<organism evidence="2 3">
    <name type="scientific">Billgrantia montanilacus</name>
    <dbReference type="NCBI Taxonomy" id="2282305"/>
    <lineage>
        <taxon>Bacteria</taxon>
        <taxon>Pseudomonadati</taxon>
        <taxon>Pseudomonadota</taxon>
        <taxon>Gammaproteobacteria</taxon>
        <taxon>Oceanospirillales</taxon>
        <taxon>Halomonadaceae</taxon>
        <taxon>Billgrantia</taxon>
    </lineage>
</organism>
<dbReference type="InterPro" id="IPR001763">
    <property type="entry name" value="Rhodanese-like_dom"/>
</dbReference>
<dbReference type="CDD" id="cd00158">
    <property type="entry name" value="RHOD"/>
    <property type="match status" value="1"/>
</dbReference>
<dbReference type="RefSeq" id="WP_114478293.1">
    <property type="nucleotide sequence ID" value="NZ_QPII01000004.1"/>
</dbReference>
<evidence type="ECO:0000313" key="2">
    <source>
        <dbReference type="EMBL" id="RCV90003.1"/>
    </source>
</evidence>
<dbReference type="PANTHER" id="PTHR43031:SF18">
    <property type="entry name" value="RHODANESE-RELATED SULFURTRANSFERASES"/>
    <property type="match status" value="1"/>
</dbReference>
<dbReference type="PROSITE" id="PS50206">
    <property type="entry name" value="RHODANESE_3"/>
    <property type="match status" value="1"/>
</dbReference>
<sequence length="118" mass="12847">MTQHSGEFLRRANDARQRITEVLPAEARKRVAEGALLLDVRDKEAFEAGHIKGAMNISRGSLEMRIGEVEPDKQALIVCHCGGGNRGELAADALQKKGYTQVVSIEGGLNAYEPDEKS</sequence>
<reference evidence="2 3" key="1">
    <citation type="submission" date="2018-07" db="EMBL/GenBank/DDBJ databases">
        <title>Halomonas montanilacus sp. nov., isolated from Lake Pengyan on Tibetan Plateau.</title>
        <authorList>
            <person name="Lu H."/>
            <person name="Xing P."/>
            <person name="Wu Q."/>
        </authorList>
    </citation>
    <scope>NUCLEOTIDE SEQUENCE [LARGE SCALE GENOMIC DNA]</scope>
    <source>
        <strain evidence="2 3">PYC7W</strain>
    </source>
</reference>
<protein>
    <submittedName>
        <fullName evidence="2">Rhodanese-like domain-containing protein</fullName>
    </submittedName>
</protein>
<gene>
    <name evidence="2" type="ORF">DU505_07025</name>
</gene>
<keyword evidence="3" id="KW-1185">Reference proteome</keyword>
<name>A0A368U4Q1_9GAMM</name>
<feature type="domain" description="Rhodanese" evidence="1">
    <location>
        <begin position="31"/>
        <end position="117"/>
    </location>
</feature>